<dbReference type="PANTHER" id="PTHR36504:SF1">
    <property type="entry name" value="LIPOPOLYSACCHARIDE EXPORT SYSTEM PROTEIN LPTA"/>
    <property type="match status" value="1"/>
</dbReference>
<dbReference type="RefSeq" id="WP_013044863.1">
    <property type="nucleotide sequence ID" value="NC_014008.1"/>
</dbReference>
<accession>D5EIM6</accession>
<dbReference type="KEGG" id="caa:Caka_3134"/>
<keyword evidence="1 2" id="KW-0732">Signal</keyword>
<organism evidence="4 5">
    <name type="scientific">Coraliomargarita akajimensis (strain DSM 45221 / IAM 15411 / JCM 23193 / KCTC 12865 / 04OKA010-24)</name>
    <dbReference type="NCBI Taxonomy" id="583355"/>
    <lineage>
        <taxon>Bacteria</taxon>
        <taxon>Pseudomonadati</taxon>
        <taxon>Verrucomicrobiota</taxon>
        <taxon>Opitutia</taxon>
        <taxon>Puniceicoccales</taxon>
        <taxon>Coraliomargaritaceae</taxon>
        <taxon>Coraliomargarita</taxon>
    </lineage>
</organism>
<dbReference type="InterPro" id="IPR005653">
    <property type="entry name" value="OstA-like_N"/>
</dbReference>
<feature type="signal peptide" evidence="2">
    <location>
        <begin position="1"/>
        <end position="22"/>
    </location>
</feature>
<feature type="domain" description="Organic solvent tolerance-like N-terminal" evidence="3">
    <location>
        <begin position="329"/>
        <end position="428"/>
    </location>
</feature>
<evidence type="ECO:0000256" key="2">
    <source>
        <dbReference type="SAM" id="SignalP"/>
    </source>
</evidence>
<feature type="chain" id="PRO_5003071519" description="Organic solvent tolerance-like N-terminal domain-containing protein" evidence="2">
    <location>
        <begin position="23"/>
        <end position="619"/>
    </location>
</feature>
<evidence type="ECO:0000256" key="1">
    <source>
        <dbReference type="ARBA" id="ARBA00022729"/>
    </source>
</evidence>
<dbReference type="PANTHER" id="PTHR36504">
    <property type="entry name" value="LIPOPOLYSACCHARIDE EXPORT SYSTEM PROTEIN LPTA"/>
    <property type="match status" value="1"/>
</dbReference>
<dbReference type="HOGENOM" id="CLU_441271_0_0_0"/>
<dbReference type="InterPro" id="IPR052037">
    <property type="entry name" value="LPS_export_LptA"/>
</dbReference>
<dbReference type="InterPro" id="IPR010664">
    <property type="entry name" value="LipoPS_assembly_LptC-rel"/>
</dbReference>
<sequence length="619" mass="66989">MRRITRISACLLALLSPLLHLPAEDGVAPRAPVKHFRLPSFAENGYTKWVLRGAEGRYESQEKIQVEQMSLRIYSGDERMALELSMDSPHADIHAKENRASSDQAIKIRGENFEITGVGWSWLGNEKEVRVLSETKVVFQQGMGDSLGDPDTSSADTTLIYSGSLLLRTTDDGYFFEFDRDVLVFSGDMELSCQRLIASADAPEGKKAEASQVGDTKAEAVREVIAIRKVVINQGAREIHAEKAEFDPRAETALLTGLPRIEIPGAYISGETIFSQKGKIVVDGGADAGRAQMILTDTGGLGIQGASELSEQTIILANHITMVEVEDSGQHEIEFEGNVDVMSGALTLQADVLDVYTQAAETTEDSGELAVGEVSLVEAAGSVRLAQDGQTVNAKKVVFHPLKETAVLTGEPMVSNGRVDVHGDRIELKPGRAIVYSAEADRVFVELPELPDLGYDPAVPGLSEEGEPVRQLSADVVRSKTQIWSQRVEMFEDPEKTRFHFIDEVEVHGTNLDLSCRRLNVVSSGESANAAEDALGVDFIEALDEVVIVQKGRTATCDKATVLPLEGKLVLEGDAVVDDAKGKVSGHRITLNQGERRAVVEGGGDEGDGRARITIPGFE</sequence>
<dbReference type="Pfam" id="PF06835">
    <property type="entry name" value="LptC"/>
    <property type="match status" value="1"/>
</dbReference>
<dbReference type="eggNOG" id="COG1934">
    <property type="taxonomic scope" value="Bacteria"/>
</dbReference>
<dbReference type="GO" id="GO:0015920">
    <property type="term" value="P:lipopolysaccharide transport"/>
    <property type="evidence" value="ECO:0007669"/>
    <property type="project" value="TreeGrafter"/>
</dbReference>
<dbReference type="Pfam" id="PF03968">
    <property type="entry name" value="LptD_N"/>
    <property type="match status" value="2"/>
</dbReference>
<evidence type="ECO:0000313" key="4">
    <source>
        <dbReference type="EMBL" id="ADE56147.1"/>
    </source>
</evidence>
<proteinExistence type="predicted"/>
<dbReference type="STRING" id="583355.Caka_3134"/>
<protein>
    <recommendedName>
        <fullName evidence="3">Organic solvent tolerance-like N-terminal domain-containing protein</fullName>
    </recommendedName>
</protein>
<dbReference type="GO" id="GO:0009279">
    <property type="term" value="C:cell outer membrane"/>
    <property type="evidence" value="ECO:0007669"/>
    <property type="project" value="TreeGrafter"/>
</dbReference>
<dbReference type="EMBL" id="CP001998">
    <property type="protein sequence ID" value="ADE56147.1"/>
    <property type="molecule type" value="Genomic_DNA"/>
</dbReference>
<dbReference type="OrthoDB" id="196038at2"/>
<evidence type="ECO:0000313" key="5">
    <source>
        <dbReference type="Proteomes" id="UP000000925"/>
    </source>
</evidence>
<dbReference type="Gene3D" id="2.60.450.10">
    <property type="entry name" value="Lipopolysaccharide (LPS) transport protein A like domain"/>
    <property type="match status" value="4"/>
</dbReference>
<reference evidence="4 5" key="1">
    <citation type="journal article" date="2010" name="Stand. Genomic Sci.">
        <title>Complete genome sequence of Coraliomargarita akajimensis type strain (04OKA010-24).</title>
        <authorList>
            <person name="Mavromatis K."/>
            <person name="Abt B."/>
            <person name="Brambilla E."/>
            <person name="Lapidus A."/>
            <person name="Copeland A."/>
            <person name="Deshpande S."/>
            <person name="Nolan M."/>
            <person name="Lucas S."/>
            <person name="Tice H."/>
            <person name="Cheng J.F."/>
            <person name="Han C."/>
            <person name="Detter J.C."/>
            <person name="Woyke T."/>
            <person name="Goodwin L."/>
            <person name="Pitluck S."/>
            <person name="Held B."/>
            <person name="Brettin T."/>
            <person name="Tapia R."/>
            <person name="Ivanova N."/>
            <person name="Mikhailova N."/>
            <person name="Pati A."/>
            <person name="Liolios K."/>
            <person name="Chen A."/>
            <person name="Palaniappan K."/>
            <person name="Land M."/>
            <person name="Hauser L."/>
            <person name="Chang Y.J."/>
            <person name="Jeffries C.D."/>
            <person name="Rohde M."/>
            <person name="Goker M."/>
            <person name="Bristow J."/>
            <person name="Eisen J.A."/>
            <person name="Markowitz V."/>
            <person name="Hugenholtz P."/>
            <person name="Klenk H.P."/>
            <person name="Kyrpides N.C."/>
        </authorList>
    </citation>
    <scope>NUCLEOTIDE SEQUENCE [LARGE SCALE GENOMIC DNA]</scope>
    <source>
        <strain evidence="5">DSM 45221 / IAM 15411 / JCM 23193 / KCTC 12865</strain>
    </source>
</reference>
<feature type="domain" description="Organic solvent tolerance-like N-terminal" evidence="3">
    <location>
        <begin position="477"/>
        <end position="594"/>
    </location>
</feature>
<gene>
    <name evidence="4" type="ordered locus">Caka_3134</name>
</gene>
<dbReference type="GO" id="GO:0030288">
    <property type="term" value="C:outer membrane-bounded periplasmic space"/>
    <property type="evidence" value="ECO:0007669"/>
    <property type="project" value="TreeGrafter"/>
</dbReference>
<evidence type="ECO:0000259" key="3">
    <source>
        <dbReference type="Pfam" id="PF03968"/>
    </source>
</evidence>
<keyword evidence="5" id="KW-1185">Reference proteome</keyword>
<dbReference type="AlphaFoldDB" id="D5EIM6"/>
<name>D5EIM6_CORAD</name>
<dbReference type="GO" id="GO:0017089">
    <property type="term" value="F:glycolipid transfer activity"/>
    <property type="evidence" value="ECO:0007669"/>
    <property type="project" value="TreeGrafter"/>
</dbReference>
<dbReference type="Proteomes" id="UP000000925">
    <property type="component" value="Chromosome"/>
</dbReference>